<keyword evidence="2" id="KW-0121">Carboxypeptidase</keyword>
<dbReference type="GO" id="GO:0004180">
    <property type="term" value="F:carboxypeptidase activity"/>
    <property type="evidence" value="ECO:0007669"/>
    <property type="project" value="UniProtKB-KW"/>
</dbReference>
<keyword evidence="2" id="KW-0378">Hydrolase</keyword>
<proteinExistence type="predicted"/>
<organism evidence="2 3">
    <name type="scientific">Microbispora cellulosiformans</name>
    <dbReference type="NCBI Taxonomy" id="2614688"/>
    <lineage>
        <taxon>Bacteria</taxon>
        <taxon>Bacillati</taxon>
        <taxon>Actinomycetota</taxon>
        <taxon>Actinomycetes</taxon>
        <taxon>Streptosporangiales</taxon>
        <taxon>Streptosporangiaceae</taxon>
        <taxon>Microbispora</taxon>
    </lineage>
</organism>
<keyword evidence="3" id="KW-1185">Reference proteome</keyword>
<comment type="caution">
    <text evidence="2">The sequence shown here is derived from an EMBL/GenBank/DDBJ whole genome shotgun (WGS) entry which is preliminary data.</text>
</comment>
<protein>
    <submittedName>
        <fullName evidence="2">Carboxypeptidase regulatory-like domain-containing protein</fullName>
    </submittedName>
</protein>
<reference evidence="2 3" key="1">
    <citation type="submission" date="2019-09" db="EMBL/GenBank/DDBJ databases">
        <title>Screening of Novel Bioactive Compounds from Soil-Associated.</title>
        <authorList>
            <person name="Gong X."/>
        </authorList>
    </citation>
    <scope>NUCLEOTIDE SEQUENCE [LARGE SCALE GENOMIC DNA]</scope>
    <source>
        <strain evidence="2 3">Gxj-6</strain>
    </source>
</reference>
<dbReference type="PROSITE" id="PS51257">
    <property type="entry name" value="PROKAR_LIPOPROTEIN"/>
    <property type="match status" value="1"/>
</dbReference>
<dbReference type="EMBL" id="VYTZ01000001">
    <property type="protein sequence ID" value="KAA9381607.1"/>
    <property type="molecule type" value="Genomic_DNA"/>
</dbReference>
<accession>A0A5J5K9R6</accession>
<evidence type="ECO:0000313" key="3">
    <source>
        <dbReference type="Proteomes" id="UP000327011"/>
    </source>
</evidence>
<dbReference type="Proteomes" id="UP000327011">
    <property type="component" value="Unassembled WGS sequence"/>
</dbReference>
<evidence type="ECO:0000256" key="1">
    <source>
        <dbReference type="SAM" id="MobiDB-lite"/>
    </source>
</evidence>
<dbReference type="InterPro" id="IPR008969">
    <property type="entry name" value="CarboxyPept-like_regulatory"/>
</dbReference>
<gene>
    <name evidence="2" type="ORF">F5972_01890</name>
</gene>
<feature type="region of interest" description="Disordered" evidence="1">
    <location>
        <begin position="27"/>
        <end position="49"/>
    </location>
</feature>
<dbReference type="RefSeq" id="WP_150930437.1">
    <property type="nucleotide sequence ID" value="NZ_VYTZ01000001.1"/>
</dbReference>
<keyword evidence="2" id="KW-0645">Protease</keyword>
<evidence type="ECO:0000313" key="2">
    <source>
        <dbReference type="EMBL" id="KAA9381607.1"/>
    </source>
</evidence>
<sequence>MERRVALGVLLTAALSGCGIVEEGQVSGSVRGERSGRGGEPGEVEPGEVEPGVLKGRVVDAQGRPIEGAEIVADNQLLYNSNAVARTGGDGLYRVGTDVRATFHASATVVRRYNGQDYTLSLAPDDDAPFAGPSGAIRNFTWRLTGEKPDDLGFYGSKVLFRLDLTDQINTGAFLDDEKVRLTLTPEGPLIDGSEGTRIVRQATRNGDGSGLEDIPIGRYRIAADYEGRPLRVKLLDGGDYAEEVVAEFAPLMTGIYRIELELGLPQG</sequence>
<name>A0A5J5K9R6_9ACTN</name>
<dbReference type="AlphaFoldDB" id="A0A5J5K9R6"/>
<dbReference type="SUPFAM" id="SSF49464">
    <property type="entry name" value="Carboxypeptidase regulatory domain-like"/>
    <property type="match status" value="1"/>
</dbReference>